<dbReference type="Proteomes" id="UP000007718">
    <property type="component" value="Plasmid pDEIPR02"/>
</dbReference>
<dbReference type="KEGG" id="dpt:Deipr_2514"/>
<reference evidence="3" key="1">
    <citation type="submission" date="2011-02" db="EMBL/GenBank/DDBJ databases">
        <title>The complete sequence of plasmid2 of Deinococcus proteolyticus DSM 20540.</title>
        <authorList>
            <consortium name="US DOE Joint Genome Institute (JGI-PGF)"/>
            <person name="Lucas S."/>
            <person name="Copeland A."/>
            <person name="Lapidus A."/>
            <person name="Bruce D."/>
            <person name="Goodwin L."/>
            <person name="Pitluck S."/>
            <person name="Kyrpides N."/>
            <person name="Mavromatis K."/>
            <person name="Pagani I."/>
            <person name="Ivanova N."/>
            <person name="Ovchinnikova G."/>
            <person name="Zeytun A."/>
            <person name="Detter J.C."/>
            <person name="Han C."/>
            <person name="Land M."/>
            <person name="Hauser L."/>
            <person name="Markowitz V."/>
            <person name="Cheng J.-F."/>
            <person name="Hugenholtz P."/>
            <person name="Woyke T."/>
            <person name="Wu D."/>
            <person name="Pukall R."/>
            <person name="Steenblock K."/>
            <person name="Brambilla E."/>
            <person name="Klenk H.-P."/>
            <person name="Eisen J.A."/>
        </authorList>
    </citation>
    <scope>NUCLEOTIDE SEQUENCE [LARGE SCALE GENOMIC DNA]</scope>
    <source>
        <strain evidence="3">ATCC 35074 / DSM 20540 / JCM 6276 / NBRC 101906 / NCIMB 13154 / VKM Ac-1939 / CCM 2703 / MRP</strain>
        <plasmid evidence="3">Plasmid pDEIPR02</plasmid>
    </source>
</reference>
<geneLocation type="plasmid" evidence="2 3">
    <name>pDEIPR02</name>
</geneLocation>
<dbReference type="RefSeq" id="WP_013615985.1">
    <property type="nucleotide sequence ID" value="NC_015162.1"/>
</dbReference>
<dbReference type="EMBL" id="CP002538">
    <property type="protein sequence ID" value="ADY27631.1"/>
    <property type="molecule type" value="Genomic_DNA"/>
</dbReference>
<name>F0RQS2_DEIPM</name>
<keyword evidence="3" id="KW-1185">Reference proteome</keyword>
<dbReference type="HOGENOM" id="CLU_2600272_0_0_0"/>
<organism evidence="2 3">
    <name type="scientific">Deinococcus proteolyticus (strain ATCC 35074 / DSM 20540 / JCM 6276 / NBRC 101906 / NCIMB 13154 / VKM Ac-1939 / CCM 2703 / MRP)</name>
    <dbReference type="NCBI Taxonomy" id="693977"/>
    <lineage>
        <taxon>Bacteria</taxon>
        <taxon>Thermotogati</taxon>
        <taxon>Deinococcota</taxon>
        <taxon>Deinococci</taxon>
        <taxon>Deinococcales</taxon>
        <taxon>Deinococcaceae</taxon>
        <taxon>Deinococcus</taxon>
    </lineage>
</organism>
<keyword evidence="2" id="KW-0614">Plasmid</keyword>
<keyword evidence="1" id="KW-0472">Membrane</keyword>
<gene>
    <name evidence="2" type="ordered locus">Deipr_2514</name>
</gene>
<evidence type="ECO:0000313" key="2">
    <source>
        <dbReference type="EMBL" id="ADY27631.1"/>
    </source>
</evidence>
<evidence type="ECO:0000256" key="1">
    <source>
        <dbReference type="SAM" id="Phobius"/>
    </source>
</evidence>
<reference evidence="2 3" key="2">
    <citation type="journal article" date="2012" name="Stand. Genomic Sci.">
        <title>Complete genome sequence of the orange-red pigmented, radioresistant Deinococcus proteolyticus type strain (MRP(T)).</title>
        <authorList>
            <person name="Copeland A."/>
            <person name="Zeytun A."/>
            <person name="Yassawong M."/>
            <person name="Nolan M."/>
            <person name="Lucas S."/>
            <person name="Hammon N."/>
            <person name="Deshpande S."/>
            <person name="Cheng J.F."/>
            <person name="Han C."/>
            <person name="Tapia R."/>
            <person name="Goodwin L.A."/>
            <person name="Pitluck S."/>
            <person name="Mavromatis K."/>
            <person name="Liolios K."/>
            <person name="Pagani I."/>
            <person name="Ivanova N."/>
            <person name="Mikhailova N."/>
            <person name="Pati A."/>
            <person name="Chen A."/>
            <person name="Palaniappan K."/>
            <person name="Land M."/>
            <person name="Hauser L."/>
            <person name="Jeffries C.D."/>
            <person name="Brambilla E.M."/>
            <person name="Rohde M."/>
            <person name="Sikorski J."/>
            <person name="Pukall R."/>
            <person name="Goker M."/>
            <person name="Detter J.C."/>
            <person name="Woyke T."/>
            <person name="Bristow J."/>
            <person name="Eisen J.A."/>
            <person name="Markowitz V."/>
            <person name="Hugenholtz P."/>
            <person name="Kyrpides N.C."/>
            <person name="Klenk H.P."/>
            <person name="Lapidus A."/>
        </authorList>
    </citation>
    <scope>NUCLEOTIDE SEQUENCE [LARGE SCALE GENOMIC DNA]</scope>
    <source>
        <strain evidence="3">ATCC 35074 / DSM 20540 / JCM 6276 / NBRC 101906 / NCIMB 13154 / VKM Ac-1939 / CCM 2703 / MRP</strain>
        <plasmid evidence="3">Plasmid pDEIPR02</plasmid>
    </source>
</reference>
<feature type="transmembrane region" description="Helical" evidence="1">
    <location>
        <begin position="51"/>
        <end position="70"/>
    </location>
</feature>
<accession>F0RQS2</accession>
<protein>
    <submittedName>
        <fullName evidence="2">Uncharacterized protein</fullName>
    </submittedName>
</protein>
<proteinExistence type="predicted"/>
<evidence type="ECO:0000313" key="3">
    <source>
        <dbReference type="Proteomes" id="UP000007718"/>
    </source>
</evidence>
<dbReference type="AlphaFoldDB" id="F0RQS2"/>
<sequence length="79" mass="8887">MLDRLIHFVLLAMLLAYVWLFVMVSVHQPLLPVVAYELEYQLDLLLGGWTPVQRVLGGALLLSLGTVLLLRGAELRHAH</sequence>
<keyword evidence="1" id="KW-1133">Transmembrane helix</keyword>
<keyword evidence="1" id="KW-0812">Transmembrane</keyword>
<feature type="transmembrane region" description="Helical" evidence="1">
    <location>
        <begin position="7"/>
        <end position="31"/>
    </location>
</feature>